<organism evidence="2 3">
    <name type="scientific">Candidatus Berkelbacteria bacterium CG10_big_fil_rev_8_21_14_0_10_43_13</name>
    <dbReference type="NCBI Taxonomy" id="1974514"/>
    <lineage>
        <taxon>Bacteria</taxon>
        <taxon>Candidatus Berkelbacteria</taxon>
    </lineage>
</organism>
<proteinExistence type="predicted"/>
<feature type="domain" description="AMMECR1" evidence="1">
    <location>
        <begin position="1"/>
        <end position="175"/>
    </location>
</feature>
<protein>
    <submittedName>
        <fullName evidence="2">AmmeMemoRadiSam system protein A</fullName>
    </submittedName>
</protein>
<dbReference type="PROSITE" id="PS51112">
    <property type="entry name" value="AMMECR1"/>
    <property type="match status" value="1"/>
</dbReference>
<dbReference type="PANTHER" id="PTHR13016">
    <property type="entry name" value="AMMECR1 HOMOLOG"/>
    <property type="match status" value="1"/>
</dbReference>
<dbReference type="AlphaFoldDB" id="A0A2H0W989"/>
<dbReference type="NCBIfam" id="TIGR04335">
    <property type="entry name" value="AmmeMemoSam_A"/>
    <property type="match status" value="1"/>
</dbReference>
<dbReference type="InterPro" id="IPR027485">
    <property type="entry name" value="AMMECR1_N"/>
</dbReference>
<dbReference type="EMBL" id="PEZW01000008">
    <property type="protein sequence ID" value="PIS07927.1"/>
    <property type="molecule type" value="Genomic_DNA"/>
</dbReference>
<name>A0A2H0W989_9BACT</name>
<sequence>MPKDIYLKLAKKAIKLYLSNESVPNSEIPVDLLRVKAGCFVSVHLKKNKELRGCIGTILPTKSSLAQEIISNAISACNDPRFMPIERKEYTQLRISVDILSEPELIKSKRKLDPQKYGLIVRAKDDGRLGVLLPDLSGIKTADDQIEITKRKAEIFDKETPIELYRFSVERHEEK</sequence>
<dbReference type="SUPFAM" id="SSF143447">
    <property type="entry name" value="AMMECR1-like"/>
    <property type="match status" value="1"/>
</dbReference>
<accession>A0A2H0W989</accession>
<dbReference type="Gene3D" id="3.30.700.20">
    <property type="entry name" value="Hypothetical protein ph0010, domain 1"/>
    <property type="match status" value="1"/>
</dbReference>
<dbReference type="InterPro" id="IPR002733">
    <property type="entry name" value="AMMECR1_domain"/>
</dbReference>
<dbReference type="Pfam" id="PF01871">
    <property type="entry name" value="AMMECR1"/>
    <property type="match status" value="1"/>
</dbReference>
<evidence type="ECO:0000313" key="3">
    <source>
        <dbReference type="Proteomes" id="UP000231382"/>
    </source>
</evidence>
<dbReference type="InterPro" id="IPR023473">
    <property type="entry name" value="AMMECR1"/>
</dbReference>
<dbReference type="InterPro" id="IPR036071">
    <property type="entry name" value="AMMECR1_dom_sf"/>
</dbReference>
<evidence type="ECO:0000313" key="2">
    <source>
        <dbReference type="EMBL" id="PIS07927.1"/>
    </source>
</evidence>
<dbReference type="Proteomes" id="UP000231382">
    <property type="component" value="Unassembled WGS sequence"/>
</dbReference>
<comment type="caution">
    <text evidence="2">The sequence shown here is derived from an EMBL/GenBank/DDBJ whole genome shotgun (WGS) entry which is preliminary data.</text>
</comment>
<dbReference type="PANTHER" id="PTHR13016:SF0">
    <property type="entry name" value="AMME SYNDROME CANDIDATE GENE 1 PROTEIN"/>
    <property type="match status" value="1"/>
</dbReference>
<evidence type="ECO:0000259" key="1">
    <source>
        <dbReference type="PROSITE" id="PS51112"/>
    </source>
</evidence>
<gene>
    <name evidence="2" type="primary">amrA</name>
    <name evidence="2" type="ORF">COT78_01080</name>
</gene>
<dbReference type="InterPro" id="IPR027623">
    <property type="entry name" value="AmmeMemoSam_A"/>
</dbReference>
<reference evidence="3" key="1">
    <citation type="submission" date="2017-09" db="EMBL/GenBank/DDBJ databases">
        <title>Depth-based differentiation of microbial function through sediment-hosted aquifers and enrichment of novel symbionts in the deep terrestrial subsurface.</title>
        <authorList>
            <person name="Probst A.J."/>
            <person name="Ladd B."/>
            <person name="Jarett J.K."/>
            <person name="Geller-Mcgrath D.E."/>
            <person name="Sieber C.M.K."/>
            <person name="Emerson J.B."/>
            <person name="Anantharaman K."/>
            <person name="Thomas B.C."/>
            <person name="Malmstrom R."/>
            <person name="Stieglmeier M."/>
            <person name="Klingl A."/>
            <person name="Woyke T."/>
            <person name="Ryan C.M."/>
            <person name="Banfield J.F."/>
        </authorList>
    </citation>
    <scope>NUCLEOTIDE SEQUENCE [LARGE SCALE GENOMIC DNA]</scope>
</reference>